<dbReference type="InterPro" id="IPR011991">
    <property type="entry name" value="ArsR-like_HTH"/>
</dbReference>
<dbReference type="PRINTS" id="PR00778">
    <property type="entry name" value="HTHARSR"/>
</dbReference>
<dbReference type="SUPFAM" id="SSF46785">
    <property type="entry name" value="Winged helix' DNA-binding domain"/>
    <property type="match status" value="1"/>
</dbReference>
<name>A0A9X2V5V2_9BACT</name>
<evidence type="ECO:0000259" key="4">
    <source>
        <dbReference type="PROSITE" id="PS50987"/>
    </source>
</evidence>
<dbReference type="SMART" id="SM00418">
    <property type="entry name" value="HTH_ARSR"/>
    <property type="match status" value="1"/>
</dbReference>
<dbReference type="RefSeq" id="WP_259040091.1">
    <property type="nucleotide sequence ID" value="NZ_JANUBL010000003.1"/>
</dbReference>
<feature type="domain" description="HTH arsR-type" evidence="4">
    <location>
        <begin position="18"/>
        <end position="114"/>
    </location>
</feature>
<accession>A0A9X2V5V2</accession>
<dbReference type="AlphaFoldDB" id="A0A9X2V5V2"/>
<keyword evidence="2" id="KW-0238">DNA-binding</keyword>
<protein>
    <submittedName>
        <fullName evidence="5">ArsR family transcriptional regulator</fullName>
    </submittedName>
</protein>
<evidence type="ECO:0000313" key="6">
    <source>
        <dbReference type="Proteomes" id="UP001155144"/>
    </source>
</evidence>
<sequence length="121" mass="13356">MPDPAPSCPCGASPEEMLSESTIDTRADQLKALASPVRLRMVDLIYHGGGEICVCEFMDHFDLSQPTISHHLKVLREAGLIQSRQEGTMVRHRVDETAFTALATLMDRFSTVRATEDVAAR</sequence>
<dbReference type="GO" id="GO:0003677">
    <property type="term" value="F:DNA binding"/>
    <property type="evidence" value="ECO:0007669"/>
    <property type="project" value="UniProtKB-KW"/>
</dbReference>
<dbReference type="Proteomes" id="UP001155144">
    <property type="component" value="Unassembled WGS sequence"/>
</dbReference>
<dbReference type="InterPro" id="IPR036390">
    <property type="entry name" value="WH_DNA-bd_sf"/>
</dbReference>
<dbReference type="Gene3D" id="1.10.10.10">
    <property type="entry name" value="Winged helix-like DNA-binding domain superfamily/Winged helix DNA-binding domain"/>
    <property type="match status" value="1"/>
</dbReference>
<comment type="caution">
    <text evidence="5">The sequence shown here is derived from an EMBL/GenBank/DDBJ whole genome shotgun (WGS) entry which is preliminary data.</text>
</comment>
<dbReference type="GO" id="GO:0003700">
    <property type="term" value="F:DNA-binding transcription factor activity"/>
    <property type="evidence" value="ECO:0007669"/>
    <property type="project" value="InterPro"/>
</dbReference>
<dbReference type="PROSITE" id="PS50987">
    <property type="entry name" value="HTH_ARSR_2"/>
    <property type="match status" value="1"/>
</dbReference>
<dbReference type="InterPro" id="IPR001845">
    <property type="entry name" value="HTH_ArsR_DNA-bd_dom"/>
</dbReference>
<organism evidence="5 6">
    <name type="scientific">Salinibacter ruber</name>
    <dbReference type="NCBI Taxonomy" id="146919"/>
    <lineage>
        <taxon>Bacteria</taxon>
        <taxon>Pseudomonadati</taxon>
        <taxon>Rhodothermota</taxon>
        <taxon>Rhodothermia</taxon>
        <taxon>Rhodothermales</taxon>
        <taxon>Salinibacteraceae</taxon>
        <taxon>Salinibacter</taxon>
    </lineage>
</organism>
<dbReference type="InterPro" id="IPR036388">
    <property type="entry name" value="WH-like_DNA-bd_sf"/>
</dbReference>
<dbReference type="Pfam" id="PF01022">
    <property type="entry name" value="HTH_5"/>
    <property type="match status" value="1"/>
</dbReference>
<evidence type="ECO:0000256" key="1">
    <source>
        <dbReference type="ARBA" id="ARBA00023015"/>
    </source>
</evidence>
<evidence type="ECO:0000256" key="3">
    <source>
        <dbReference type="ARBA" id="ARBA00023163"/>
    </source>
</evidence>
<dbReference type="EMBL" id="JANUBL010000003">
    <property type="protein sequence ID" value="MCS4121911.1"/>
    <property type="molecule type" value="Genomic_DNA"/>
</dbReference>
<dbReference type="NCBIfam" id="NF033788">
    <property type="entry name" value="HTH_metalloreg"/>
    <property type="match status" value="1"/>
</dbReference>
<dbReference type="InterPro" id="IPR051081">
    <property type="entry name" value="HTH_MetalResp_TranReg"/>
</dbReference>
<gene>
    <name evidence="5" type="ORF">GGP45_002264</name>
</gene>
<proteinExistence type="predicted"/>
<evidence type="ECO:0000313" key="5">
    <source>
        <dbReference type="EMBL" id="MCS4121911.1"/>
    </source>
</evidence>
<dbReference type="PANTHER" id="PTHR33154">
    <property type="entry name" value="TRANSCRIPTIONAL REGULATOR, ARSR FAMILY"/>
    <property type="match status" value="1"/>
</dbReference>
<keyword evidence="1" id="KW-0805">Transcription regulation</keyword>
<evidence type="ECO:0000256" key="2">
    <source>
        <dbReference type="ARBA" id="ARBA00023125"/>
    </source>
</evidence>
<keyword evidence="3" id="KW-0804">Transcription</keyword>
<dbReference type="PANTHER" id="PTHR33154:SF18">
    <property type="entry name" value="ARSENICAL RESISTANCE OPERON REPRESSOR"/>
    <property type="match status" value="1"/>
</dbReference>
<reference evidence="5" key="1">
    <citation type="submission" date="2022-08" db="EMBL/GenBank/DDBJ databases">
        <title>Genomic Encyclopedia of Type Strains, Phase V (KMG-V): Genome sequencing to study the core and pangenomes of soil and plant-associated prokaryotes.</title>
        <authorList>
            <person name="Whitman W."/>
        </authorList>
    </citation>
    <scope>NUCLEOTIDE SEQUENCE</scope>
    <source>
        <strain evidence="5">SP3026</strain>
    </source>
</reference>
<dbReference type="CDD" id="cd00090">
    <property type="entry name" value="HTH_ARSR"/>
    <property type="match status" value="1"/>
</dbReference>